<dbReference type="PANTHER" id="PTHR14918:SF3">
    <property type="entry name" value="KICSTOR COMPLEX PROTEIN SZT2"/>
    <property type="match status" value="1"/>
</dbReference>
<sequence>MESDTDLVVEYEDHISSSCQEEGEERSQSDSNTVNQDQDSFSILDGESLLEAEGPQLDMPPLFLHVTCSVSMNSSHGSMPIQTLPTCLGEIISCLENSETLQSVDLTELSVTLDVFVLTLPLEIEVTVDYHHNRCTSESSVSLNRSPGQPSSYRSDEELMTIRWLLEDEIVSALCHSRVINSATLLKVAEHVLSSSGRPHCHCEDVPLLFVFGPEQSLEKFKEARPHKDSYKESQLIKSRIA</sequence>
<evidence type="ECO:0000313" key="2">
    <source>
        <dbReference type="EMBL" id="MEQ2204488.1"/>
    </source>
</evidence>
<name>A0ABV0RA10_9TELE</name>
<protein>
    <submittedName>
        <fullName evidence="2">Uncharacterized protein</fullName>
    </submittedName>
</protein>
<reference evidence="2 3" key="1">
    <citation type="submission" date="2021-06" db="EMBL/GenBank/DDBJ databases">
        <authorList>
            <person name="Palmer J.M."/>
        </authorList>
    </citation>
    <scope>NUCLEOTIDE SEQUENCE [LARGE SCALE GENOMIC DNA]</scope>
    <source>
        <strain evidence="2 3">XC_2019</strain>
        <tissue evidence="2">Muscle</tissue>
    </source>
</reference>
<evidence type="ECO:0000256" key="1">
    <source>
        <dbReference type="SAM" id="MobiDB-lite"/>
    </source>
</evidence>
<dbReference type="Proteomes" id="UP001434883">
    <property type="component" value="Unassembled WGS sequence"/>
</dbReference>
<dbReference type="InterPro" id="IPR033228">
    <property type="entry name" value="SZT2"/>
</dbReference>
<comment type="caution">
    <text evidence="2">The sequence shown here is derived from an EMBL/GenBank/DDBJ whole genome shotgun (WGS) entry which is preliminary data.</text>
</comment>
<organism evidence="2 3">
    <name type="scientific">Xenoophorus captivus</name>
    <dbReference type="NCBI Taxonomy" id="1517983"/>
    <lineage>
        <taxon>Eukaryota</taxon>
        <taxon>Metazoa</taxon>
        <taxon>Chordata</taxon>
        <taxon>Craniata</taxon>
        <taxon>Vertebrata</taxon>
        <taxon>Euteleostomi</taxon>
        <taxon>Actinopterygii</taxon>
        <taxon>Neopterygii</taxon>
        <taxon>Teleostei</taxon>
        <taxon>Neoteleostei</taxon>
        <taxon>Acanthomorphata</taxon>
        <taxon>Ovalentaria</taxon>
        <taxon>Atherinomorphae</taxon>
        <taxon>Cyprinodontiformes</taxon>
        <taxon>Goodeidae</taxon>
        <taxon>Xenoophorus</taxon>
    </lineage>
</organism>
<accession>A0ABV0RA10</accession>
<gene>
    <name evidence="2" type="ORF">XENOCAPTIV_013808</name>
</gene>
<feature type="region of interest" description="Disordered" evidence="1">
    <location>
        <begin position="1"/>
        <end position="38"/>
    </location>
</feature>
<evidence type="ECO:0000313" key="3">
    <source>
        <dbReference type="Proteomes" id="UP001434883"/>
    </source>
</evidence>
<keyword evidence="3" id="KW-1185">Reference proteome</keyword>
<dbReference type="PANTHER" id="PTHR14918">
    <property type="entry name" value="KICSTOR COMPLEX PROTEIN SZT2"/>
    <property type="match status" value="1"/>
</dbReference>
<feature type="compositionally biased region" description="Acidic residues" evidence="1">
    <location>
        <begin position="1"/>
        <end position="10"/>
    </location>
</feature>
<proteinExistence type="predicted"/>
<feature type="compositionally biased region" description="Polar residues" evidence="1">
    <location>
        <begin position="29"/>
        <end position="38"/>
    </location>
</feature>
<dbReference type="EMBL" id="JAHRIN010036481">
    <property type="protein sequence ID" value="MEQ2204488.1"/>
    <property type="molecule type" value="Genomic_DNA"/>
</dbReference>